<gene>
    <name evidence="2" type="ORF">ACFQY0_00645</name>
</gene>
<dbReference type="RefSeq" id="WP_379708009.1">
    <property type="nucleotide sequence ID" value="NZ_JBHTBS010000001.1"/>
</dbReference>
<dbReference type="InterPro" id="IPR002686">
    <property type="entry name" value="Transposase_17"/>
</dbReference>
<protein>
    <submittedName>
        <fullName evidence="2">Transposase</fullName>
    </submittedName>
</protein>
<evidence type="ECO:0000259" key="1">
    <source>
        <dbReference type="SMART" id="SM01321"/>
    </source>
</evidence>
<dbReference type="SMART" id="SM01321">
    <property type="entry name" value="Y1_Tnp"/>
    <property type="match status" value="1"/>
</dbReference>
<dbReference type="Gene3D" id="3.30.70.1290">
    <property type="entry name" value="Transposase IS200-like"/>
    <property type="match status" value="1"/>
</dbReference>
<dbReference type="PANTHER" id="PTHR33360:SF2">
    <property type="entry name" value="TRANSPOSASE FOR INSERTION SEQUENCE ELEMENT IS200"/>
    <property type="match status" value="1"/>
</dbReference>
<dbReference type="InterPro" id="IPR036515">
    <property type="entry name" value="Transposase_17_sf"/>
</dbReference>
<sequence length="149" mass="17183">MPQSLSRVLVHLIFSTKHREPMIGSEVLPKLHGYMVGILKNLQSPSIQTGGVHDHVHICFALGRTVTQAQVVEELKKSSSKWMKNEGGCPGFSWQAGYGAFSVSESQLEAVVNYIKNQEEHHRKLTFQEEYRTFLERHHVEYDERYVWD</sequence>
<dbReference type="EMBL" id="JBHTBS010000001">
    <property type="protein sequence ID" value="MFC7335668.1"/>
    <property type="molecule type" value="Genomic_DNA"/>
</dbReference>
<keyword evidence="3" id="KW-1185">Reference proteome</keyword>
<comment type="caution">
    <text evidence="2">The sequence shown here is derived from an EMBL/GenBank/DDBJ whole genome shotgun (WGS) entry which is preliminary data.</text>
</comment>
<reference evidence="3" key="1">
    <citation type="journal article" date="2019" name="Int. J. Syst. Evol. Microbiol.">
        <title>The Global Catalogue of Microorganisms (GCM) 10K type strain sequencing project: providing services to taxonomists for standard genome sequencing and annotation.</title>
        <authorList>
            <consortium name="The Broad Institute Genomics Platform"/>
            <consortium name="The Broad Institute Genome Sequencing Center for Infectious Disease"/>
            <person name="Wu L."/>
            <person name="Ma J."/>
        </authorList>
    </citation>
    <scope>NUCLEOTIDE SEQUENCE [LARGE SCALE GENOMIC DNA]</scope>
    <source>
        <strain evidence="3">CGMCC 4.1467</strain>
    </source>
</reference>
<accession>A0ABW2L2U4</accession>
<evidence type="ECO:0000313" key="3">
    <source>
        <dbReference type="Proteomes" id="UP001596472"/>
    </source>
</evidence>
<proteinExistence type="predicted"/>
<dbReference type="Pfam" id="PF01797">
    <property type="entry name" value="Y1_Tnp"/>
    <property type="match status" value="1"/>
</dbReference>
<dbReference type="SUPFAM" id="SSF143422">
    <property type="entry name" value="Transposase IS200-like"/>
    <property type="match status" value="1"/>
</dbReference>
<name>A0ABW2L2U4_9BACT</name>
<feature type="domain" description="Transposase IS200-like" evidence="1">
    <location>
        <begin position="5"/>
        <end position="118"/>
    </location>
</feature>
<dbReference type="PANTHER" id="PTHR33360">
    <property type="entry name" value="TRANSPOSASE FOR INSERTION SEQUENCE ELEMENT IS200"/>
    <property type="match status" value="1"/>
</dbReference>
<dbReference type="Proteomes" id="UP001596472">
    <property type="component" value="Unassembled WGS sequence"/>
</dbReference>
<evidence type="ECO:0000313" key="2">
    <source>
        <dbReference type="EMBL" id="MFC7335668.1"/>
    </source>
</evidence>
<organism evidence="2 3">
    <name type="scientific">Haloferula chungangensis</name>
    <dbReference type="NCBI Taxonomy" id="1048331"/>
    <lineage>
        <taxon>Bacteria</taxon>
        <taxon>Pseudomonadati</taxon>
        <taxon>Verrucomicrobiota</taxon>
        <taxon>Verrucomicrobiia</taxon>
        <taxon>Verrucomicrobiales</taxon>
        <taxon>Verrucomicrobiaceae</taxon>
        <taxon>Haloferula</taxon>
    </lineage>
</organism>